<sequence length="126" mass="14055">KFKSLEEENIRLKRELRQRYRYSNLIGTSEALKTVYDLIEKVADTDSTILISGASGTGKELIARAIHYNSSLSDKPLVVINCGAIPEQLLESELFGHEKGSFTGAYKSRVGRFEMANRGTICSHSE</sequence>
<evidence type="ECO:0000256" key="2">
    <source>
        <dbReference type="ARBA" id="ARBA00022840"/>
    </source>
</evidence>
<protein>
    <recommendedName>
        <fullName evidence="3">Sigma-54 factor interaction domain-containing protein</fullName>
    </recommendedName>
</protein>
<keyword evidence="1" id="KW-0547">Nucleotide-binding</keyword>
<dbReference type="CDD" id="cd00009">
    <property type="entry name" value="AAA"/>
    <property type="match status" value="1"/>
</dbReference>
<feature type="non-terminal residue" evidence="4">
    <location>
        <position position="1"/>
    </location>
</feature>
<dbReference type="GO" id="GO:0006355">
    <property type="term" value="P:regulation of DNA-templated transcription"/>
    <property type="evidence" value="ECO:0007669"/>
    <property type="project" value="InterPro"/>
</dbReference>
<gene>
    <name evidence="4" type="ORF">S12H4_22844</name>
</gene>
<comment type="caution">
    <text evidence="4">The sequence shown here is derived from an EMBL/GenBank/DDBJ whole genome shotgun (WGS) entry which is preliminary data.</text>
</comment>
<feature type="domain" description="Sigma-54 factor interaction" evidence="3">
    <location>
        <begin position="25"/>
        <end position="126"/>
    </location>
</feature>
<evidence type="ECO:0000313" key="4">
    <source>
        <dbReference type="EMBL" id="GAI79190.1"/>
    </source>
</evidence>
<accession>X1SV16</accession>
<dbReference type="InterPro" id="IPR002078">
    <property type="entry name" value="Sigma_54_int"/>
</dbReference>
<dbReference type="AlphaFoldDB" id="X1SV16"/>
<dbReference type="InterPro" id="IPR027417">
    <property type="entry name" value="P-loop_NTPase"/>
</dbReference>
<dbReference type="Pfam" id="PF00158">
    <property type="entry name" value="Sigma54_activat"/>
    <property type="match status" value="1"/>
</dbReference>
<dbReference type="SUPFAM" id="SSF52540">
    <property type="entry name" value="P-loop containing nucleoside triphosphate hydrolases"/>
    <property type="match status" value="1"/>
</dbReference>
<dbReference type="PANTHER" id="PTHR32071">
    <property type="entry name" value="TRANSCRIPTIONAL REGULATORY PROTEIN"/>
    <property type="match status" value="1"/>
</dbReference>
<organism evidence="4">
    <name type="scientific">marine sediment metagenome</name>
    <dbReference type="NCBI Taxonomy" id="412755"/>
    <lineage>
        <taxon>unclassified sequences</taxon>
        <taxon>metagenomes</taxon>
        <taxon>ecological metagenomes</taxon>
    </lineage>
</organism>
<dbReference type="Gene3D" id="3.40.50.300">
    <property type="entry name" value="P-loop containing nucleotide triphosphate hydrolases"/>
    <property type="match status" value="1"/>
</dbReference>
<proteinExistence type="predicted"/>
<dbReference type="PROSITE" id="PS50045">
    <property type="entry name" value="SIGMA54_INTERACT_4"/>
    <property type="match status" value="1"/>
</dbReference>
<dbReference type="GO" id="GO:0005524">
    <property type="term" value="F:ATP binding"/>
    <property type="evidence" value="ECO:0007669"/>
    <property type="project" value="UniProtKB-KW"/>
</dbReference>
<name>X1SV16_9ZZZZ</name>
<evidence type="ECO:0000259" key="3">
    <source>
        <dbReference type="PROSITE" id="PS50045"/>
    </source>
</evidence>
<evidence type="ECO:0000256" key="1">
    <source>
        <dbReference type="ARBA" id="ARBA00022741"/>
    </source>
</evidence>
<reference evidence="4" key="1">
    <citation type="journal article" date="2014" name="Front. Microbiol.">
        <title>High frequency of phylogenetically diverse reductive dehalogenase-homologous genes in deep subseafloor sedimentary metagenomes.</title>
        <authorList>
            <person name="Kawai M."/>
            <person name="Futagami T."/>
            <person name="Toyoda A."/>
            <person name="Takaki Y."/>
            <person name="Nishi S."/>
            <person name="Hori S."/>
            <person name="Arai W."/>
            <person name="Tsubouchi T."/>
            <person name="Morono Y."/>
            <person name="Uchiyama I."/>
            <person name="Ito T."/>
            <person name="Fujiyama A."/>
            <person name="Inagaki F."/>
            <person name="Takami H."/>
        </authorList>
    </citation>
    <scope>NUCLEOTIDE SEQUENCE</scope>
    <source>
        <strain evidence="4">Expedition CK06-06</strain>
    </source>
</reference>
<keyword evidence="2" id="KW-0067">ATP-binding</keyword>
<dbReference type="EMBL" id="BARW01011995">
    <property type="protein sequence ID" value="GAI79190.1"/>
    <property type="molecule type" value="Genomic_DNA"/>
</dbReference>